<keyword evidence="11" id="KW-1185">Reference proteome</keyword>
<dbReference type="PROSITE" id="PS50056">
    <property type="entry name" value="TYR_PHOSPHATASE_2"/>
    <property type="match status" value="1"/>
</dbReference>
<evidence type="ECO:0000256" key="5">
    <source>
        <dbReference type="ARBA" id="ARBA00060867"/>
    </source>
</evidence>
<gene>
    <name evidence="10" type="ORF">QE152_g19384</name>
</gene>
<dbReference type="AlphaFoldDB" id="A0AAW1KRU9"/>
<feature type="region of interest" description="Disordered" evidence="7">
    <location>
        <begin position="331"/>
        <end position="367"/>
    </location>
</feature>
<dbReference type="Proteomes" id="UP001458880">
    <property type="component" value="Unassembled WGS sequence"/>
</dbReference>
<comment type="caution">
    <text evidence="10">The sequence shown here is derived from an EMBL/GenBank/DDBJ whole genome shotgun (WGS) entry which is preliminary data.</text>
</comment>
<protein>
    <recommendedName>
        <fullName evidence="6">Protein tyrosine phosphatase domain-containing protein 1</fullName>
    </recommendedName>
</protein>
<evidence type="ECO:0000259" key="9">
    <source>
        <dbReference type="PROSITE" id="PS50056"/>
    </source>
</evidence>
<dbReference type="InterPro" id="IPR050561">
    <property type="entry name" value="PTP"/>
</dbReference>
<dbReference type="InterPro" id="IPR029021">
    <property type="entry name" value="Prot-tyrosine_phosphatase-like"/>
</dbReference>
<dbReference type="SMART" id="SM00195">
    <property type="entry name" value="DSPc"/>
    <property type="match status" value="1"/>
</dbReference>
<dbReference type="EMBL" id="JASPKY010000182">
    <property type="protein sequence ID" value="KAK9723112.1"/>
    <property type="molecule type" value="Genomic_DNA"/>
</dbReference>
<feature type="domain" description="Tyrosine specific protein phosphatases" evidence="9">
    <location>
        <begin position="151"/>
        <end position="218"/>
    </location>
</feature>
<dbReference type="InterPro" id="IPR020422">
    <property type="entry name" value="TYR_PHOSPHATASE_DUAL_dom"/>
</dbReference>
<dbReference type="InterPro" id="IPR000340">
    <property type="entry name" value="Dual-sp_phosphatase_cat-dom"/>
</dbReference>
<proteinExistence type="inferred from homology"/>
<evidence type="ECO:0000256" key="4">
    <source>
        <dbReference type="ARBA" id="ARBA00056295"/>
    </source>
</evidence>
<evidence type="ECO:0000256" key="7">
    <source>
        <dbReference type="SAM" id="MobiDB-lite"/>
    </source>
</evidence>
<dbReference type="FunFam" id="3.90.190.10:FF:000027">
    <property type="entry name" value="Protein tyrosine phosphatase domain containing 1"/>
    <property type="match status" value="1"/>
</dbReference>
<dbReference type="CDD" id="cd14506">
    <property type="entry name" value="PTP_PTPDC1"/>
    <property type="match status" value="1"/>
</dbReference>
<dbReference type="InterPro" id="IPR016130">
    <property type="entry name" value="Tyr_Pase_AS"/>
</dbReference>
<accession>A0AAW1KRU9</accession>
<evidence type="ECO:0000256" key="6">
    <source>
        <dbReference type="ARBA" id="ARBA00072096"/>
    </source>
</evidence>
<reference evidence="10 11" key="1">
    <citation type="journal article" date="2024" name="BMC Genomics">
        <title>De novo assembly and annotation of Popillia japonica's genome with initial clues to its potential as an invasive pest.</title>
        <authorList>
            <person name="Cucini C."/>
            <person name="Boschi S."/>
            <person name="Funari R."/>
            <person name="Cardaioli E."/>
            <person name="Iannotti N."/>
            <person name="Marturano G."/>
            <person name="Paoli F."/>
            <person name="Bruttini M."/>
            <person name="Carapelli A."/>
            <person name="Frati F."/>
            <person name="Nardi F."/>
        </authorList>
    </citation>
    <scope>NUCLEOTIDE SEQUENCE [LARGE SCALE GENOMIC DNA]</scope>
    <source>
        <strain evidence="10">DMR45628</strain>
    </source>
</reference>
<feature type="domain" description="Tyrosine-protein phosphatase" evidence="8">
    <location>
        <begin position="65"/>
        <end position="230"/>
    </location>
</feature>
<evidence type="ECO:0000313" key="11">
    <source>
        <dbReference type="Proteomes" id="UP001458880"/>
    </source>
</evidence>
<dbReference type="InterPro" id="IPR049573">
    <property type="entry name" value="PTPDC1_PTP"/>
</dbReference>
<dbReference type="GO" id="GO:0060271">
    <property type="term" value="P:cilium assembly"/>
    <property type="evidence" value="ECO:0007669"/>
    <property type="project" value="InterPro"/>
</dbReference>
<keyword evidence="3" id="KW-0904">Protein phosphatase</keyword>
<organism evidence="10 11">
    <name type="scientific">Popillia japonica</name>
    <name type="common">Japanese beetle</name>
    <dbReference type="NCBI Taxonomy" id="7064"/>
    <lineage>
        <taxon>Eukaryota</taxon>
        <taxon>Metazoa</taxon>
        <taxon>Ecdysozoa</taxon>
        <taxon>Arthropoda</taxon>
        <taxon>Hexapoda</taxon>
        <taxon>Insecta</taxon>
        <taxon>Pterygota</taxon>
        <taxon>Neoptera</taxon>
        <taxon>Endopterygota</taxon>
        <taxon>Coleoptera</taxon>
        <taxon>Polyphaga</taxon>
        <taxon>Scarabaeiformia</taxon>
        <taxon>Scarabaeidae</taxon>
        <taxon>Rutelinae</taxon>
        <taxon>Popillia</taxon>
    </lineage>
</organism>
<feature type="compositionally biased region" description="Low complexity" evidence="7">
    <location>
        <begin position="331"/>
        <end position="345"/>
    </location>
</feature>
<name>A0AAW1KRU9_POPJA</name>
<dbReference type="PANTHER" id="PTHR23339">
    <property type="entry name" value="TYROSINE SPECIFIC PROTEIN PHOSPHATASE AND DUAL SPECIFICITY PROTEIN PHOSPHATASE"/>
    <property type="match status" value="1"/>
</dbReference>
<sequence length="605" mass="68986">MEEIKELKSPTGRSELVAANYNKLSDHIRRLTPQGIQCSVFCGGANCKYENPGNWTANSLAIQGIYSHWITDDILAMARPSTIIIMKKNIIQQFESLGIKSIINLQSPREHSSCGQPLENSGFSYDPNIFMENKIFYYNFAWKDYGNATLLGLLNMVKVLAFAISEGRVAVHCHAGLGRTGVLIACYLVYSLRVEANDAIRYVRYKRPGSVQTRGQIVCVRHFANSVLPQSIIFYIPENDKEKYMAPFTLTRYLRRQKVMLHGYDERVFKSLPKIIHAICEQILKICGCWVDEFGTNLNIPLTADFLCEKSGNKVQRHESVYNISNSLSESSLLSPDLTSPSSNNAEMLNIPTAPPSPNFSENSDTFSELDSEDINEAQLLENKCFQELETQRSFQEESHDETVEIQDVRLIADALLTDVASLNRQTKKAIRKIETELNTSQIGWSKLSLETNAFVLVGMLFDWLETLKKPILNMEDMENIVINYKQTEICFLKIDTTSAHLIEYILYFVSKIQPISKVKQVDILRRFLAAFTHQAIIIEDSIIPTERNFGKLREGTLSCAMEFFENLFGVIEEHHNQRKAQNEYFETFKDISDNESDTESNCFH</sequence>
<comment type="similarity">
    <text evidence="5">Belongs to the protein-tyrosine phosphatase family. Non-receptor class PTPDC1 subfamily.</text>
</comment>
<evidence type="ECO:0000256" key="1">
    <source>
        <dbReference type="ARBA" id="ARBA00022794"/>
    </source>
</evidence>
<dbReference type="SUPFAM" id="SSF52799">
    <property type="entry name" value="(Phosphotyrosine protein) phosphatases II"/>
    <property type="match status" value="1"/>
</dbReference>
<dbReference type="InterPro" id="IPR003595">
    <property type="entry name" value="Tyr_Pase_cat"/>
</dbReference>
<keyword evidence="1" id="KW-0970">Cilium biogenesis/degradation</keyword>
<dbReference type="Gene3D" id="3.90.190.10">
    <property type="entry name" value="Protein tyrosine phosphatase superfamily"/>
    <property type="match status" value="1"/>
</dbReference>
<evidence type="ECO:0000256" key="3">
    <source>
        <dbReference type="ARBA" id="ARBA00022912"/>
    </source>
</evidence>
<evidence type="ECO:0000256" key="2">
    <source>
        <dbReference type="ARBA" id="ARBA00022801"/>
    </source>
</evidence>
<dbReference type="InterPro" id="IPR000387">
    <property type="entry name" value="Tyr_Pase_dom"/>
</dbReference>
<dbReference type="SMART" id="SM00404">
    <property type="entry name" value="PTPc_motif"/>
    <property type="match status" value="1"/>
</dbReference>
<comment type="function">
    <text evidence="4">May play roles in cilia formation and/or maintenance.</text>
</comment>
<dbReference type="PROSITE" id="PS00383">
    <property type="entry name" value="TYR_PHOSPHATASE_1"/>
    <property type="match status" value="1"/>
</dbReference>
<evidence type="ECO:0000313" key="10">
    <source>
        <dbReference type="EMBL" id="KAK9723112.1"/>
    </source>
</evidence>
<dbReference type="GO" id="GO:0004725">
    <property type="term" value="F:protein tyrosine phosphatase activity"/>
    <property type="evidence" value="ECO:0007669"/>
    <property type="project" value="InterPro"/>
</dbReference>
<evidence type="ECO:0000259" key="8">
    <source>
        <dbReference type="PROSITE" id="PS50054"/>
    </source>
</evidence>
<dbReference type="PROSITE" id="PS50054">
    <property type="entry name" value="TYR_PHOSPHATASE_DUAL"/>
    <property type="match status" value="1"/>
</dbReference>
<keyword evidence="2" id="KW-0378">Hydrolase</keyword>
<dbReference type="Pfam" id="PF00782">
    <property type="entry name" value="DSPc"/>
    <property type="match status" value="1"/>
</dbReference>